<name>A0ABQ4DV66_9ACTN</name>
<gene>
    <name evidence="1" type="ORF">Pen02_12820</name>
</gene>
<evidence type="ECO:0000313" key="1">
    <source>
        <dbReference type="EMBL" id="GIG86346.1"/>
    </source>
</evidence>
<reference evidence="1 2" key="1">
    <citation type="submission" date="2021-01" db="EMBL/GenBank/DDBJ databases">
        <title>Whole genome shotgun sequence of Plantactinospora endophytica NBRC 110450.</title>
        <authorList>
            <person name="Komaki H."/>
            <person name="Tamura T."/>
        </authorList>
    </citation>
    <scope>NUCLEOTIDE SEQUENCE [LARGE SCALE GENOMIC DNA]</scope>
    <source>
        <strain evidence="1 2">NBRC 110450</strain>
    </source>
</reference>
<keyword evidence="2" id="KW-1185">Reference proteome</keyword>
<comment type="caution">
    <text evidence="1">The sequence shown here is derived from an EMBL/GenBank/DDBJ whole genome shotgun (WGS) entry which is preliminary data.</text>
</comment>
<organism evidence="1 2">
    <name type="scientific">Plantactinospora endophytica</name>
    <dbReference type="NCBI Taxonomy" id="673535"/>
    <lineage>
        <taxon>Bacteria</taxon>
        <taxon>Bacillati</taxon>
        <taxon>Actinomycetota</taxon>
        <taxon>Actinomycetes</taxon>
        <taxon>Micromonosporales</taxon>
        <taxon>Micromonosporaceae</taxon>
        <taxon>Plantactinospora</taxon>
    </lineage>
</organism>
<protein>
    <submittedName>
        <fullName evidence="1">Uncharacterized protein</fullName>
    </submittedName>
</protein>
<dbReference type="RefSeq" id="WP_203864979.1">
    <property type="nucleotide sequence ID" value="NZ_BONW01000004.1"/>
</dbReference>
<proteinExistence type="predicted"/>
<accession>A0ABQ4DV66</accession>
<sequence length="74" mass="8431">MVREVQEAILNLDDIVAETKDSEPGGFPVDVDPDYVARRLEERSAVIYALVGRSVSGVRATRKRNWLLKLFRRS</sequence>
<dbReference type="EMBL" id="BONW01000004">
    <property type="protein sequence ID" value="GIG86346.1"/>
    <property type="molecule type" value="Genomic_DNA"/>
</dbReference>
<evidence type="ECO:0000313" key="2">
    <source>
        <dbReference type="Proteomes" id="UP000646749"/>
    </source>
</evidence>
<dbReference type="Proteomes" id="UP000646749">
    <property type="component" value="Unassembled WGS sequence"/>
</dbReference>